<keyword evidence="2" id="KW-1185">Reference proteome</keyword>
<dbReference type="PANTHER" id="PTHR35706">
    <property type="entry name" value="F14O23.11 PROTEIN"/>
    <property type="match status" value="1"/>
</dbReference>
<dbReference type="Gramene" id="RZC44055">
    <property type="protein sequence ID" value="RZC44055"/>
    <property type="gene ID" value="C5167_036997"/>
</dbReference>
<dbReference type="PANTHER" id="PTHR35706:SF1">
    <property type="entry name" value="EMBRYOGENESIS-LIKE PROTEIN"/>
    <property type="match status" value="1"/>
</dbReference>
<name>A0A4Y7I9H5_PAPSO</name>
<dbReference type="OMA" id="ISKFAIM"/>
<organism evidence="1 2">
    <name type="scientific">Papaver somniferum</name>
    <name type="common">Opium poppy</name>
    <dbReference type="NCBI Taxonomy" id="3469"/>
    <lineage>
        <taxon>Eukaryota</taxon>
        <taxon>Viridiplantae</taxon>
        <taxon>Streptophyta</taxon>
        <taxon>Embryophyta</taxon>
        <taxon>Tracheophyta</taxon>
        <taxon>Spermatophyta</taxon>
        <taxon>Magnoliopsida</taxon>
        <taxon>Ranunculales</taxon>
        <taxon>Papaveraceae</taxon>
        <taxon>Papaveroideae</taxon>
        <taxon>Papaver</taxon>
    </lineage>
</organism>
<gene>
    <name evidence="1" type="ORF">C5167_036997</name>
</gene>
<dbReference type="EMBL" id="CM010715">
    <property type="protein sequence ID" value="RZC44055.1"/>
    <property type="molecule type" value="Genomic_DNA"/>
</dbReference>
<dbReference type="InterPro" id="IPR053325">
    <property type="entry name" value="H3-Acetyl_Activator"/>
</dbReference>
<evidence type="ECO:0000313" key="2">
    <source>
        <dbReference type="Proteomes" id="UP000316621"/>
    </source>
</evidence>
<accession>A0A4Y7I9H5</accession>
<dbReference type="AlphaFoldDB" id="A0A4Y7I9H5"/>
<evidence type="ECO:0000313" key="1">
    <source>
        <dbReference type="EMBL" id="RZC44055.1"/>
    </source>
</evidence>
<proteinExistence type="predicted"/>
<protein>
    <submittedName>
        <fullName evidence="1">Uncharacterized protein</fullName>
    </submittedName>
</protein>
<dbReference type="OrthoDB" id="273230at2759"/>
<dbReference type="STRING" id="3469.A0A4Y7I9H5"/>
<sequence>MNQISRLCLCKSLLRTPFSKQSKPISSLLSNSYISNPISSPVSKFHTYIPRFSSIPRTHFRNNVRKFSGEPSFDQNKEIDEINLKFADAREEIELALESKETVYFDEEAETARDAVQVVLDKFDALMAKLDEKEKGALQRSMGLKMEQLKAELAQLNE</sequence>
<dbReference type="Proteomes" id="UP000316621">
    <property type="component" value="Chromosome 1"/>
</dbReference>
<reference evidence="1 2" key="1">
    <citation type="journal article" date="2018" name="Science">
        <title>The opium poppy genome and morphinan production.</title>
        <authorList>
            <person name="Guo L."/>
            <person name="Winzer T."/>
            <person name="Yang X."/>
            <person name="Li Y."/>
            <person name="Ning Z."/>
            <person name="He Z."/>
            <person name="Teodor R."/>
            <person name="Lu Y."/>
            <person name="Bowser T.A."/>
            <person name="Graham I.A."/>
            <person name="Ye K."/>
        </authorList>
    </citation>
    <scope>NUCLEOTIDE SEQUENCE [LARGE SCALE GENOMIC DNA]</scope>
    <source>
        <strain evidence="2">cv. HN1</strain>
        <tissue evidence="1">Leaves</tissue>
    </source>
</reference>